<protein>
    <submittedName>
        <fullName evidence="2">Type VI secretion system tip protein VgrG</fullName>
    </submittedName>
</protein>
<evidence type="ECO:0000259" key="1">
    <source>
        <dbReference type="Pfam" id="PF04717"/>
    </source>
</evidence>
<reference evidence="2" key="1">
    <citation type="submission" date="2020-09" db="EMBL/GenBank/DDBJ databases">
        <authorList>
            <person name="Kim M.K."/>
        </authorList>
    </citation>
    <scope>NUCLEOTIDE SEQUENCE</scope>
    <source>
        <strain evidence="2">BT704</strain>
    </source>
</reference>
<dbReference type="Gene3D" id="3.55.50.10">
    <property type="entry name" value="Baseplate protein-like domains"/>
    <property type="match status" value="1"/>
</dbReference>
<dbReference type="SUPFAM" id="SSF69279">
    <property type="entry name" value="Phage tail proteins"/>
    <property type="match status" value="1"/>
</dbReference>
<sequence length="593" mass="63832">MPDAQTTDPVVPNDSRRDVVSFDLLVDGQPIDPGFQVLTIVVTNEVNRIPMAKIILRDGSAANQSFPISEGDAFVPGSKIEVKLGHDQHNASVFKGAVVRQSIRAREGGDSTLTVDCRDETYRLTLGRHNRYFTDMTDSDAVSQVLSAHAGSIDATRIQHRELVQYYCTDWDFVMSRADMNGMLVLVEAGKVSWQQPSTNSASVLNLVFGGNLREFETELDARTQIGAVNAQSWDYSTQQPITSDGSVAGRFSEHGNLSGNNLATDAGLSAMELRHSGHIAQSELKAWADATITRSRLSKIRGRAKIVGFAGVVPGNCVTLAGMGARFNGKAYVTAVRHELGGGSWYTHIQVGLSPEFFYQQYQTAEVAAAGLTPAVSGLQIGIVVKLAEDPDGEDRIRVKLPTLDNASNGIWARVAALDAGNKRGSYFRPEIGDEVIVGFINDDPRHAVVLGMLNSSKNPAPLPTKDENHIKGFVTRSNMKVLFDDEKKSITISTPNNNSIIISDDEKSIKTTDQTGNSWKLSPDGIEISSPKDITIKATGSISLKATQALSLEGMSLKGKAQTELSLEGSAKASLKAGGQTEIKGGTVMIN</sequence>
<dbReference type="InterPro" id="IPR006531">
    <property type="entry name" value="Gp5/Vgr_OB"/>
</dbReference>
<dbReference type="Gene3D" id="2.40.50.230">
    <property type="entry name" value="Gp5 N-terminal domain"/>
    <property type="match status" value="1"/>
</dbReference>
<feature type="domain" description="Gp5/Type VI secretion system Vgr protein OB-fold" evidence="1">
    <location>
        <begin position="382"/>
        <end position="455"/>
    </location>
</feature>
<dbReference type="Proteomes" id="UP000653797">
    <property type="component" value="Unassembled WGS sequence"/>
</dbReference>
<keyword evidence="3" id="KW-1185">Reference proteome</keyword>
<dbReference type="AlphaFoldDB" id="A0A927B0V3"/>
<evidence type="ECO:0000313" key="3">
    <source>
        <dbReference type="Proteomes" id="UP000653797"/>
    </source>
</evidence>
<comment type="caution">
    <text evidence="2">The sequence shown here is derived from an EMBL/GenBank/DDBJ whole genome shotgun (WGS) entry which is preliminary data.</text>
</comment>
<dbReference type="RefSeq" id="WP_191038827.1">
    <property type="nucleotide sequence ID" value="NZ_JACXAA010000003.1"/>
</dbReference>
<dbReference type="Pfam" id="PF05954">
    <property type="entry name" value="Phage_GPD"/>
    <property type="match status" value="1"/>
</dbReference>
<dbReference type="Gene3D" id="4.10.220.110">
    <property type="match status" value="1"/>
</dbReference>
<gene>
    <name evidence="2" type="primary">vgrG</name>
    <name evidence="2" type="ORF">IC230_09885</name>
</gene>
<dbReference type="Gene3D" id="2.30.110.50">
    <property type="match status" value="1"/>
</dbReference>
<dbReference type="Pfam" id="PF04717">
    <property type="entry name" value="Phage_base_V"/>
    <property type="match status" value="1"/>
</dbReference>
<proteinExistence type="predicted"/>
<dbReference type="InterPro" id="IPR006533">
    <property type="entry name" value="T6SS_Vgr_RhsGE"/>
</dbReference>
<dbReference type="NCBIfam" id="TIGR01646">
    <property type="entry name" value="vgr_GE"/>
    <property type="match status" value="1"/>
</dbReference>
<name>A0A927B0V3_9BACT</name>
<organism evidence="2 3">
    <name type="scientific">Spirosoma validum</name>
    <dbReference type="NCBI Taxonomy" id="2771355"/>
    <lineage>
        <taxon>Bacteria</taxon>
        <taxon>Pseudomonadati</taxon>
        <taxon>Bacteroidota</taxon>
        <taxon>Cytophagia</taxon>
        <taxon>Cytophagales</taxon>
        <taxon>Cytophagaceae</taxon>
        <taxon>Spirosoma</taxon>
    </lineage>
</organism>
<dbReference type="EMBL" id="JACXAA010000003">
    <property type="protein sequence ID" value="MBD2753197.1"/>
    <property type="molecule type" value="Genomic_DNA"/>
</dbReference>
<evidence type="ECO:0000313" key="2">
    <source>
        <dbReference type="EMBL" id="MBD2753197.1"/>
    </source>
</evidence>
<accession>A0A927B0V3</accession>
<dbReference type="SUPFAM" id="SSF69255">
    <property type="entry name" value="gp5 N-terminal domain-like"/>
    <property type="match status" value="1"/>
</dbReference>
<dbReference type="InterPro" id="IPR037026">
    <property type="entry name" value="Vgr_OB-fold_dom_sf"/>
</dbReference>